<name>A0A0E9XE83_ANGAN</name>
<reference evidence="2" key="1">
    <citation type="submission" date="2014-11" db="EMBL/GenBank/DDBJ databases">
        <authorList>
            <person name="Amaro Gonzalez C."/>
        </authorList>
    </citation>
    <scope>NUCLEOTIDE SEQUENCE</scope>
</reference>
<evidence type="ECO:0000256" key="1">
    <source>
        <dbReference type="SAM" id="Phobius"/>
    </source>
</evidence>
<sequence length="40" mass="4970">MEFNKKVTKTQSNLIWQTDTISFLFFFLLYSHFLHYGLFY</sequence>
<keyword evidence="1" id="KW-1133">Transmembrane helix</keyword>
<dbReference type="AlphaFoldDB" id="A0A0E9XE83"/>
<feature type="transmembrane region" description="Helical" evidence="1">
    <location>
        <begin position="21"/>
        <end position="39"/>
    </location>
</feature>
<protein>
    <submittedName>
        <fullName evidence="2">Uncharacterized protein</fullName>
    </submittedName>
</protein>
<proteinExistence type="predicted"/>
<accession>A0A0E9XE83</accession>
<keyword evidence="1" id="KW-0812">Transmembrane</keyword>
<dbReference type="EMBL" id="GBXM01007638">
    <property type="protein sequence ID" value="JAI00940.1"/>
    <property type="molecule type" value="Transcribed_RNA"/>
</dbReference>
<keyword evidence="1" id="KW-0472">Membrane</keyword>
<reference evidence="2" key="2">
    <citation type="journal article" date="2015" name="Fish Shellfish Immunol.">
        <title>Early steps in the European eel (Anguilla anguilla)-Vibrio vulnificus interaction in the gills: Role of the RtxA13 toxin.</title>
        <authorList>
            <person name="Callol A."/>
            <person name="Pajuelo D."/>
            <person name="Ebbesson L."/>
            <person name="Teles M."/>
            <person name="MacKenzie S."/>
            <person name="Amaro C."/>
        </authorList>
    </citation>
    <scope>NUCLEOTIDE SEQUENCE</scope>
</reference>
<evidence type="ECO:0000313" key="2">
    <source>
        <dbReference type="EMBL" id="JAI00940.1"/>
    </source>
</evidence>
<organism evidence="2">
    <name type="scientific">Anguilla anguilla</name>
    <name type="common">European freshwater eel</name>
    <name type="synonym">Muraena anguilla</name>
    <dbReference type="NCBI Taxonomy" id="7936"/>
    <lineage>
        <taxon>Eukaryota</taxon>
        <taxon>Metazoa</taxon>
        <taxon>Chordata</taxon>
        <taxon>Craniata</taxon>
        <taxon>Vertebrata</taxon>
        <taxon>Euteleostomi</taxon>
        <taxon>Actinopterygii</taxon>
        <taxon>Neopterygii</taxon>
        <taxon>Teleostei</taxon>
        <taxon>Anguilliformes</taxon>
        <taxon>Anguillidae</taxon>
        <taxon>Anguilla</taxon>
    </lineage>
</organism>